<feature type="region of interest" description="Disordered" evidence="4">
    <location>
        <begin position="835"/>
        <end position="858"/>
    </location>
</feature>
<proteinExistence type="predicted"/>
<dbReference type="Gene3D" id="3.40.50.10140">
    <property type="entry name" value="Toll/interleukin-1 receptor homology (TIR) domain"/>
    <property type="match status" value="1"/>
</dbReference>
<dbReference type="InterPro" id="IPR044974">
    <property type="entry name" value="Disease_R_plants"/>
</dbReference>
<dbReference type="GO" id="GO:0006952">
    <property type="term" value="P:defense response"/>
    <property type="evidence" value="ECO:0007669"/>
    <property type="project" value="InterPro"/>
</dbReference>
<dbReference type="Gene3D" id="3.80.10.10">
    <property type="entry name" value="Ribonuclease Inhibitor"/>
    <property type="match status" value="2"/>
</dbReference>
<evidence type="ECO:0000313" key="6">
    <source>
        <dbReference type="EMBL" id="CAI0418282.1"/>
    </source>
</evidence>
<organism evidence="6 7">
    <name type="scientific">Linum tenue</name>
    <dbReference type="NCBI Taxonomy" id="586396"/>
    <lineage>
        <taxon>Eukaryota</taxon>
        <taxon>Viridiplantae</taxon>
        <taxon>Streptophyta</taxon>
        <taxon>Embryophyta</taxon>
        <taxon>Tracheophyta</taxon>
        <taxon>Spermatophyta</taxon>
        <taxon>Magnoliopsida</taxon>
        <taxon>eudicotyledons</taxon>
        <taxon>Gunneridae</taxon>
        <taxon>Pentapetalae</taxon>
        <taxon>rosids</taxon>
        <taxon>fabids</taxon>
        <taxon>Malpighiales</taxon>
        <taxon>Linaceae</taxon>
        <taxon>Linum</taxon>
    </lineage>
</organism>
<keyword evidence="1" id="KW-0433">Leucine-rich repeat</keyword>
<dbReference type="SUPFAM" id="SSF52200">
    <property type="entry name" value="Toll/Interleukin receptor TIR domain"/>
    <property type="match status" value="1"/>
</dbReference>
<accession>A0AAV0K861</accession>
<dbReference type="InterPro" id="IPR035897">
    <property type="entry name" value="Toll_tir_struct_dom_sf"/>
</dbReference>
<dbReference type="InterPro" id="IPR000157">
    <property type="entry name" value="TIR_dom"/>
</dbReference>
<keyword evidence="7" id="KW-1185">Reference proteome</keyword>
<evidence type="ECO:0000259" key="5">
    <source>
        <dbReference type="PROSITE" id="PS50104"/>
    </source>
</evidence>
<feature type="compositionally biased region" description="Low complexity" evidence="4">
    <location>
        <begin position="72"/>
        <end position="86"/>
    </location>
</feature>
<name>A0AAV0K861_9ROSI</name>
<dbReference type="Gene3D" id="3.40.50.300">
    <property type="entry name" value="P-loop containing nucleotide triphosphate hydrolases"/>
    <property type="match status" value="1"/>
</dbReference>
<feature type="compositionally biased region" description="Polar residues" evidence="4">
    <location>
        <begin position="59"/>
        <end position="71"/>
    </location>
</feature>
<dbReference type="EMBL" id="CAMGYJ010000005">
    <property type="protein sequence ID" value="CAI0418282.1"/>
    <property type="molecule type" value="Genomic_DNA"/>
</dbReference>
<dbReference type="InterPro" id="IPR032675">
    <property type="entry name" value="LRR_dom_sf"/>
</dbReference>
<comment type="caution">
    <text evidence="6">The sequence shown here is derived from an EMBL/GenBank/DDBJ whole genome shotgun (WGS) entry which is preliminary data.</text>
</comment>
<dbReference type="InterPro" id="IPR058192">
    <property type="entry name" value="WHD_ROQ1-like"/>
</dbReference>
<feature type="compositionally biased region" description="Acidic residues" evidence="4">
    <location>
        <begin position="839"/>
        <end position="857"/>
    </location>
</feature>
<evidence type="ECO:0000256" key="3">
    <source>
        <dbReference type="ARBA" id="ARBA00023027"/>
    </source>
</evidence>
<evidence type="ECO:0000313" key="7">
    <source>
        <dbReference type="Proteomes" id="UP001154282"/>
    </source>
</evidence>
<protein>
    <recommendedName>
        <fullName evidence="5">TIR domain-containing protein</fullName>
    </recommendedName>
</protein>
<feature type="domain" description="TIR" evidence="5">
    <location>
        <begin position="99"/>
        <end position="261"/>
    </location>
</feature>
<sequence>MNFIRGTVMAIVLLLQPIVLLFKLLFGRRAQDAPQQLQAINHSAIVPATVVADSEDGIKNSNNISQQSDATGSASSPSAPPAGSNSGDDDSISLPLPFAEYEVFLSFRGPDTRHQFTDILYRFLVRLKIRTFRDDDELRTGEGIWPNLVKAIGQSKIHVPVMSETYAHSKWCLMELSEMAKRRKQEKGHIILPIFYMTNPRDVRHQTGPYQSAFQQHDKDFDSGTVQEWRAALNEIGALKGWHVKSKDEQGAVSECVSDVVWSHLSKNDNFSDTDELVGIDDSVEAVVEKLSLDVGGAAMVGLHGLGGIGKTTIARAVYNKISARFDRRSFLENIRETQQQKDGGISLQKKLISNSMRIDYVAPINSVEEGRRIIQDRVSQFKVLIILDDVDESFKFEEILGNSGNFACGSRFIITSRNMKLLSTFNESRCKLYEVREMGPQLSLQLFCKYAFKTDSPPQDFTTLSEKIVTTAAGLPLTLKVVGSLLFREEKSIWEDKLSMLEKAPQKEVKERLKISYDALEYETKQIFLDVACFFIGMEMKIASYYWRDCKFHPVNSINILLQRSMLKIGDDNEFQMHDQMRDMGRAIVCEENIEEPWMRSRVWDDKEGTELLLNKKGSKQVKAVRADYHRSFLGGMKPGQFQNLPELRYFEAEFAEFSGDFNNLVPNLKWLRLHFHYNDGQEPTNFDMSNLVILDLKGSIFLTDDWGGWSQIKMAKKLKVLDLSHCTSLIKLPDFPKSGSLEMLNLSAEIRSFASFTSMELDIGNLWNLKVLNLKECALKRVTGGTIGMLKCLEELDLTNLQCNNWKQRVVDIGELPSLKVLKTIGVKHIPSYFESNTDDDEEEDDDDEVESEGEGIEKLPPSLKVLHTSFRVANLSELLELEELVVENCDFGLEIPPVGDDTNANSTAHMWWKVSKLKSLTLHKTKFIVVAGTAPSFDQLRLPSSLTTLNISNCPYLEWIPTLENLNNLTELTITKCSKVLEVRGIQGLTSLQSLVIDDRDDLIHLCGLADLMRLKTFEIKESAPLSREALLLNDDSDDVFTPKIILYHIDELQGN</sequence>
<dbReference type="AlphaFoldDB" id="A0AAV0K861"/>
<dbReference type="PRINTS" id="PR00364">
    <property type="entry name" value="DISEASERSIST"/>
</dbReference>
<reference evidence="6" key="1">
    <citation type="submission" date="2022-08" db="EMBL/GenBank/DDBJ databases">
        <authorList>
            <person name="Gutierrez-Valencia J."/>
        </authorList>
    </citation>
    <scope>NUCLEOTIDE SEQUENCE</scope>
</reference>
<evidence type="ECO:0000256" key="4">
    <source>
        <dbReference type="SAM" id="MobiDB-lite"/>
    </source>
</evidence>
<feature type="region of interest" description="Disordered" evidence="4">
    <location>
        <begin position="57"/>
        <end position="89"/>
    </location>
</feature>
<dbReference type="PANTHER" id="PTHR11017:SF570">
    <property type="entry name" value="DISEASE RESISTANCE PROTEIN (TIR-NBS CLASS)-RELATED"/>
    <property type="match status" value="1"/>
</dbReference>
<dbReference type="InterPro" id="IPR042197">
    <property type="entry name" value="Apaf_helical"/>
</dbReference>
<dbReference type="GO" id="GO:0043531">
    <property type="term" value="F:ADP binding"/>
    <property type="evidence" value="ECO:0007669"/>
    <property type="project" value="InterPro"/>
</dbReference>
<gene>
    <name evidence="6" type="ORF">LITE_LOCUS17605</name>
</gene>
<dbReference type="Gene3D" id="1.10.8.430">
    <property type="entry name" value="Helical domain of apoptotic protease-activating factors"/>
    <property type="match status" value="1"/>
</dbReference>
<dbReference type="GO" id="GO:0007165">
    <property type="term" value="P:signal transduction"/>
    <property type="evidence" value="ECO:0007669"/>
    <property type="project" value="InterPro"/>
</dbReference>
<dbReference type="PROSITE" id="PS50104">
    <property type="entry name" value="TIR"/>
    <property type="match status" value="1"/>
</dbReference>
<keyword evidence="2" id="KW-0677">Repeat</keyword>
<keyword evidence="3" id="KW-0520">NAD</keyword>
<evidence type="ECO:0000256" key="1">
    <source>
        <dbReference type="ARBA" id="ARBA00022614"/>
    </source>
</evidence>
<dbReference type="Pfam" id="PF00931">
    <property type="entry name" value="NB-ARC"/>
    <property type="match status" value="1"/>
</dbReference>
<dbReference type="SUPFAM" id="SSF52540">
    <property type="entry name" value="P-loop containing nucleoside triphosphate hydrolases"/>
    <property type="match status" value="1"/>
</dbReference>
<dbReference type="FunFam" id="3.40.50.10140:FF:000007">
    <property type="entry name" value="Disease resistance protein (TIR-NBS-LRR class)"/>
    <property type="match status" value="1"/>
</dbReference>
<dbReference type="SMART" id="SM00255">
    <property type="entry name" value="TIR"/>
    <property type="match status" value="1"/>
</dbReference>
<dbReference type="InterPro" id="IPR027417">
    <property type="entry name" value="P-loop_NTPase"/>
</dbReference>
<dbReference type="Pfam" id="PF23282">
    <property type="entry name" value="WHD_ROQ1"/>
    <property type="match status" value="1"/>
</dbReference>
<dbReference type="Pfam" id="PF01582">
    <property type="entry name" value="TIR"/>
    <property type="match status" value="1"/>
</dbReference>
<dbReference type="PANTHER" id="PTHR11017">
    <property type="entry name" value="LEUCINE-RICH REPEAT-CONTAINING PROTEIN"/>
    <property type="match status" value="1"/>
</dbReference>
<dbReference type="SUPFAM" id="SSF52058">
    <property type="entry name" value="L domain-like"/>
    <property type="match status" value="1"/>
</dbReference>
<evidence type="ECO:0000256" key="2">
    <source>
        <dbReference type="ARBA" id="ARBA00022737"/>
    </source>
</evidence>
<dbReference type="InterPro" id="IPR002182">
    <property type="entry name" value="NB-ARC"/>
</dbReference>
<dbReference type="Proteomes" id="UP001154282">
    <property type="component" value="Unassembled WGS sequence"/>
</dbReference>